<dbReference type="AlphaFoldDB" id="A0A1F6B0Q2"/>
<comment type="caution">
    <text evidence="1">The sequence shown here is derived from an EMBL/GenBank/DDBJ whole genome shotgun (WGS) entry which is preliminary data.</text>
</comment>
<accession>A0A1F6B0Q2</accession>
<protein>
    <recommendedName>
        <fullName evidence="3">DUF4470 domain-containing protein</fullName>
    </recommendedName>
</protein>
<organism evidence="1 2">
    <name type="scientific">Candidatus Gottesmanbacteria bacterium RIFCSPLOWO2_01_FULL_49_10</name>
    <dbReference type="NCBI Taxonomy" id="1798396"/>
    <lineage>
        <taxon>Bacteria</taxon>
        <taxon>Candidatus Gottesmaniibacteriota</taxon>
    </lineage>
</organism>
<proteinExistence type="predicted"/>
<dbReference type="STRING" id="1798396.A2973_04120"/>
<name>A0A1F6B0Q2_9BACT</name>
<dbReference type="EMBL" id="MFJZ01000018">
    <property type="protein sequence ID" value="OGG30514.1"/>
    <property type="molecule type" value="Genomic_DNA"/>
</dbReference>
<reference evidence="1 2" key="1">
    <citation type="journal article" date="2016" name="Nat. Commun.">
        <title>Thousands of microbial genomes shed light on interconnected biogeochemical processes in an aquifer system.</title>
        <authorList>
            <person name="Anantharaman K."/>
            <person name="Brown C.T."/>
            <person name="Hug L.A."/>
            <person name="Sharon I."/>
            <person name="Castelle C.J."/>
            <person name="Probst A.J."/>
            <person name="Thomas B.C."/>
            <person name="Singh A."/>
            <person name="Wilkins M.J."/>
            <person name="Karaoz U."/>
            <person name="Brodie E.L."/>
            <person name="Williams K.H."/>
            <person name="Hubbard S.S."/>
            <person name="Banfield J.F."/>
        </authorList>
    </citation>
    <scope>NUCLEOTIDE SEQUENCE [LARGE SCALE GENOMIC DNA]</scope>
</reference>
<evidence type="ECO:0000313" key="1">
    <source>
        <dbReference type="EMBL" id="OGG30514.1"/>
    </source>
</evidence>
<sequence length="342" mass="38168">MTSLVEQPAYAERYGKNELNFARTTEGANVLACMPFADELSQFDRLEYLAIAGAGQILDTLALVETQNPGSIERVDLIDDNPCQLLCVARMLWAVASSDTCDNARNRLLTATPTDVEHEWHAIFQTFPDLTALRKHKGIRWDAFNRNLAGTCNDRPRDAGIPLSHVSPQSLRQYVLQNDQLFGALKGLVIRQPRVFHFHEASFEHFTHPEGRTYQAIYGSDIHAWTSETALLGTLQSQLAPGGMAMFTLYGSTTPEEDEEHRKRDTSFLAEIRASDAFVQIIYTPLDIQQRLETVKAMLNIENGAPWEQFVLDGSGGLPVKQTNVLRLVKKEEKSGSTSGMA</sequence>
<gene>
    <name evidence="1" type="ORF">A2973_04120</name>
</gene>
<evidence type="ECO:0008006" key="3">
    <source>
        <dbReference type="Google" id="ProtNLM"/>
    </source>
</evidence>
<dbReference type="Proteomes" id="UP000176409">
    <property type="component" value="Unassembled WGS sequence"/>
</dbReference>
<evidence type="ECO:0000313" key="2">
    <source>
        <dbReference type="Proteomes" id="UP000176409"/>
    </source>
</evidence>